<comment type="caution">
    <text evidence="2">The sequence shown here is derived from an EMBL/GenBank/DDBJ whole genome shotgun (WGS) entry which is preliminary data.</text>
</comment>
<name>A0AAN8RHV5_9PEZI</name>
<dbReference type="Gene3D" id="3.40.50.1580">
    <property type="entry name" value="Nucleoside phosphorylase domain"/>
    <property type="match status" value="1"/>
</dbReference>
<evidence type="ECO:0008006" key="4">
    <source>
        <dbReference type="Google" id="ProtNLM"/>
    </source>
</evidence>
<keyword evidence="1" id="KW-0732">Signal</keyword>
<dbReference type="InterPro" id="IPR053137">
    <property type="entry name" value="NLR-like"/>
</dbReference>
<dbReference type="Proteomes" id="UP001313282">
    <property type="component" value="Unassembled WGS sequence"/>
</dbReference>
<evidence type="ECO:0000313" key="2">
    <source>
        <dbReference type="EMBL" id="KAK6344679.1"/>
    </source>
</evidence>
<dbReference type="InterPro" id="IPR035994">
    <property type="entry name" value="Nucleoside_phosphorylase_sf"/>
</dbReference>
<dbReference type="SUPFAM" id="SSF53167">
    <property type="entry name" value="Purine and uridine phosphorylases"/>
    <property type="match status" value="1"/>
</dbReference>
<evidence type="ECO:0000256" key="1">
    <source>
        <dbReference type="SAM" id="SignalP"/>
    </source>
</evidence>
<gene>
    <name evidence="2" type="ORF">TWF718_006637</name>
</gene>
<dbReference type="AlphaFoldDB" id="A0AAN8RHV5"/>
<dbReference type="EMBL" id="JAVHNR010000004">
    <property type="protein sequence ID" value="KAK6344679.1"/>
    <property type="molecule type" value="Genomic_DNA"/>
</dbReference>
<organism evidence="2 3">
    <name type="scientific">Orbilia javanica</name>
    <dbReference type="NCBI Taxonomy" id="47235"/>
    <lineage>
        <taxon>Eukaryota</taxon>
        <taxon>Fungi</taxon>
        <taxon>Dikarya</taxon>
        <taxon>Ascomycota</taxon>
        <taxon>Pezizomycotina</taxon>
        <taxon>Orbiliomycetes</taxon>
        <taxon>Orbiliales</taxon>
        <taxon>Orbiliaceae</taxon>
        <taxon>Orbilia</taxon>
    </lineage>
</organism>
<accession>A0AAN8RHV5</accession>
<proteinExistence type="predicted"/>
<protein>
    <recommendedName>
        <fullName evidence="4">Nucleoside phosphorylase domain-containing protein</fullName>
    </recommendedName>
</protein>
<reference evidence="2 3" key="1">
    <citation type="submission" date="2019-10" db="EMBL/GenBank/DDBJ databases">
        <authorList>
            <person name="Palmer J.M."/>
        </authorList>
    </citation>
    <scope>NUCLEOTIDE SEQUENCE [LARGE SCALE GENOMIC DNA]</scope>
    <source>
        <strain evidence="2 3">TWF718</strain>
    </source>
</reference>
<feature type="signal peptide" evidence="1">
    <location>
        <begin position="1"/>
        <end position="25"/>
    </location>
</feature>
<feature type="chain" id="PRO_5043016425" description="Nucleoside phosphorylase domain-containing protein" evidence="1">
    <location>
        <begin position="26"/>
        <end position="372"/>
    </location>
</feature>
<dbReference type="PANTHER" id="PTHR46082:SF11">
    <property type="entry name" value="AAA+ ATPASE DOMAIN-CONTAINING PROTEIN-RELATED"/>
    <property type="match status" value="1"/>
</dbReference>
<dbReference type="Gene3D" id="4.10.60.10">
    <property type="entry name" value="Zinc finger, CCHC-type"/>
    <property type="match status" value="1"/>
</dbReference>
<dbReference type="GO" id="GO:0009116">
    <property type="term" value="P:nucleoside metabolic process"/>
    <property type="evidence" value="ECO:0007669"/>
    <property type="project" value="InterPro"/>
</dbReference>
<dbReference type="PANTHER" id="PTHR46082">
    <property type="entry name" value="ATP/GTP-BINDING PROTEIN-RELATED"/>
    <property type="match status" value="1"/>
</dbReference>
<sequence>MANTIRRENLTVGWLCALPIELAAARGMLDEGYVTYGNYILGHIGQRNVVVGCLPAGQIGTIAAATFFTDMKNRFPRIKFWLLVGVAGGVPSTRTAPGPDGEIRLGDVVVSTPKGEYGGVVQYDLGKSYPGEFRRMGFLKPPSQTLLTTVASLQSKWFREQPKFWENASRFNSWHPSWEKPGLDGLFEADPHSSGLRVPEDKVVVHYGTIASGNRVIKDAKTRDELSASLDPDGVLCFEMEAAGLMNTLECLVIRGICDYADSHKNKNWQPYAARMAAAYARELISLIPTQEVYNEVYEERVVSTSRSLAPSPETSRAGSGSSGGRRGIYCYICRRPGVIAPDCRCRDECFDCGEIGHWRGDRECYESRGWF</sequence>
<evidence type="ECO:0000313" key="3">
    <source>
        <dbReference type="Proteomes" id="UP001313282"/>
    </source>
</evidence>
<dbReference type="GO" id="GO:0003824">
    <property type="term" value="F:catalytic activity"/>
    <property type="evidence" value="ECO:0007669"/>
    <property type="project" value="InterPro"/>
</dbReference>
<keyword evidence="3" id="KW-1185">Reference proteome</keyword>